<evidence type="ECO:0000256" key="4">
    <source>
        <dbReference type="SAM" id="Phobius"/>
    </source>
</evidence>
<keyword evidence="4" id="KW-0812">Transmembrane</keyword>
<evidence type="ECO:0000256" key="1">
    <source>
        <dbReference type="ARBA" id="ARBA00000085"/>
    </source>
</evidence>
<dbReference type="AlphaFoldDB" id="A0A370HQF2"/>
<feature type="region of interest" description="Disordered" evidence="3">
    <location>
        <begin position="558"/>
        <end position="579"/>
    </location>
</feature>
<dbReference type="PRINTS" id="PR00344">
    <property type="entry name" value="BCTRLSENSOR"/>
</dbReference>
<keyword evidence="4" id="KW-1133">Transmembrane helix</keyword>
<dbReference type="CDD" id="cd12915">
    <property type="entry name" value="PDC2_DGC_like"/>
    <property type="match status" value="1"/>
</dbReference>
<evidence type="ECO:0000259" key="5">
    <source>
        <dbReference type="PROSITE" id="PS50109"/>
    </source>
</evidence>
<sequence>MTSRSLRFGLSLAPALALALGIVFLGSLELVRSYHEAGALGEEAAQNLVHVLAEQTERTFQAVDFTLIGMRDALSMHQDTSENDPAFRQALKERLEVLPFVRALFVIGPDGFITHDTDYPSTPRVSLADSPYFKAHRDNSKLGLFVGYPLRSRSLDRWFVSFSRRVDNPDGSFSRIVVAAVEPRYFENFYQGLSVGEGGFIALLMRDGTLLARNPASDDAIGKAFSTAEPVSTLLASRHQGVYWATSPVDGTPRIVGYQALSTSPAVVLVGLAQRTVFKPWYKHAAVVLVTAMILLGLIGSLIYLVLRNRRREQIELARLSRNQRLESLGRIAGGIAHDFGNTIRIVQSSVLLLRPLLSGNAEGLSILNDVEHALSGAKAMIESLMTFSRRQELRPQVTVIDSQIAWFAPILRQAAGPRISVTFNLGSSAMVCSLDPVQFEAALLNLVLNARDAMPNGGTILIETSVTSNPHLKDIATQPDEGARPWVLISVIDAGQGMPPSVLEQAFDPFFTTKAEGQGSGLGLSQVLGFVQQSAGEIRLESEQGRGTRAILMFPAIGQRDQEVGPSQETENSAEVDR</sequence>
<dbReference type="PROSITE" id="PS50109">
    <property type="entry name" value="HIS_KIN"/>
    <property type="match status" value="1"/>
</dbReference>
<dbReference type="EC" id="2.7.13.3" evidence="2"/>
<dbReference type="Pfam" id="PF02518">
    <property type="entry name" value="HATPase_c"/>
    <property type="match status" value="1"/>
</dbReference>
<dbReference type="InterPro" id="IPR003594">
    <property type="entry name" value="HATPase_dom"/>
</dbReference>
<comment type="caution">
    <text evidence="6">The sequence shown here is derived from an EMBL/GenBank/DDBJ whole genome shotgun (WGS) entry which is preliminary data.</text>
</comment>
<dbReference type="EMBL" id="QQBB01000002">
    <property type="protein sequence ID" value="RDI60782.1"/>
    <property type="molecule type" value="Genomic_DNA"/>
</dbReference>
<dbReference type="RefSeq" id="WP_114768997.1">
    <property type="nucleotide sequence ID" value="NZ_QQBB01000002.1"/>
</dbReference>
<feature type="compositionally biased region" description="Polar residues" evidence="3">
    <location>
        <begin position="566"/>
        <end position="579"/>
    </location>
</feature>
<dbReference type="Pfam" id="PF22588">
    <property type="entry name" value="dCache_1_like"/>
    <property type="match status" value="1"/>
</dbReference>
<protein>
    <recommendedName>
        <fullName evidence="2">histidine kinase</fullName>
        <ecNumber evidence="2">2.7.13.3</ecNumber>
    </recommendedName>
</protein>
<dbReference type="SUPFAM" id="SSF55874">
    <property type="entry name" value="ATPase domain of HSP90 chaperone/DNA topoisomerase II/histidine kinase"/>
    <property type="match status" value="1"/>
</dbReference>
<dbReference type="OrthoDB" id="9796100at2"/>
<evidence type="ECO:0000313" key="7">
    <source>
        <dbReference type="Proteomes" id="UP000254925"/>
    </source>
</evidence>
<dbReference type="GO" id="GO:0004673">
    <property type="term" value="F:protein histidine kinase activity"/>
    <property type="evidence" value="ECO:0007669"/>
    <property type="project" value="UniProtKB-EC"/>
</dbReference>
<name>A0A370HQF2_9HYPH</name>
<dbReference type="Gene3D" id="3.30.565.10">
    <property type="entry name" value="Histidine kinase-like ATPase, C-terminal domain"/>
    <property type="match status" value="1"/>
</dbReference>
<accession>A0A370HQF2</accession>
<feature type="domain" description="Histidine kinase" evidence="5">
    <location>
        <begin position="335"/>
        <end position="559"/>
    </location>
</feature>
<keyword evidence="6" id="KW-0808">Transferase</keyword>
<proteinExistence type="predicted"/>
<dbReference type="InterPro" id="IPR005467">
    <property type="entry name" value="His_kinase_dom"/>
</dbReference>
<dbReference type="CDD" id="cd12914">
    <property type="entry name" value="PDC1_DGC_like"/>
    <property type="match status" value="1"/>
</dbReference>
<keyword evidence="6" id="KW-0418">Kinase</keyword>
<keyword evidence="4" id="KW-0472">Membrane</keyword>
<dbReference type="Gene3D" id="3.30.450.20">
    <property type="entry name" value="PAS domain"/>
    <property type="match status" value="2"/>
</dbReference>
<dbReference type="Gene3D" id="1.10.287.130">
    <property type="match status" value="1"/>
</dbReference>
<dbReference type="InterPro" id="IPR004358">
    <property type="entry name" value="Sig_transdc_His_kin-like_C"/>
</dbReference>
<dbReference type="InterPro" id="IPR054327">
    <property type="entry name" value="His-kinase-like_sensor"/>
</dbReference>
<dbReference type="Proteomes" id="UP000254925">
    <property type="component" value="Unassembled WGS sequence"/>
</dbReference>
<evidence type="ECO:0000256" key="3">
    <source>
        <dbReference type="SAM" id="MobiDB-lite"/>
    </source>
</evidence>
<organism evidence="6 7">
    <name type="scientific">Microvirga subterranea</name>
    <dbReference type="NCBI Taxonomy" id="186651"/>
    <lineage>
        <taxon>Bacteria</taxon>
        <taxon>Pseudomonadati</taxon>
        <taxon>Pseudomonadota</taxon>
        <taxon>Alphaproteobacteria</taxon>
        <taxon>Hyphomicrobiales</taxon>
        <taxon>Methylobacteriaceae</taxon>
        <taxon>Microvirga</taxon>
    </lineage>
</organism>
<dbReference type="InterPro" id="IPR036890">
    <property type="entry name" value="HATPase_C_sf"/>
</dbReference>
<evidence type="ECO:0000313" key="6">
    <source>
        <dbReference type="EMBL" id="RDI60782.1"/>
    </source>
</evidence>
<dbReference type="PANTHER" id="PTHR43065">
    <property type="entry name" value="SENSOR HISTIDINE KINASE"/>
    <property type="match status" value="1"/>
</dbReference>
<comment type="catalytic activity">
    <reaction evidence="1">
        <text>ATP + protein L-histidine = ADP + protein N-phospho-L-histidine.</text>
        <dbReference type="EC" id="2.7.13.3"/>
    </reaction>
</comment>
<reference evidence="6 7" key="1">
    <citation type="submission" date="2018-07" db="EMBL/GenBank/DDBJ databases">
        <title>Genomic Encyclopedia of Type Strains, Phase IV (KMG-IV): sequencing the most valuable type-strain genomes for metagenomic binning, comparative biology and taxonomic classification.</title>
        <authorList>
            <person name="Goeker M."/>
        </authorList>
    </citation>
    <scope>NUCLEOTIDE SEQUENCE [LARGE SCALE GENOMIC DNA]</scope>
    <source>
        <strain evidence="6 7">DSM 14364</strain>
    </source>
</reference>
<dbReference type="SMART" id="SM00387">
    <property type="entry name" value="HATPase_c"/>
    <property type="match status" value="1"/>
</dbReference>
<gene>
    <name evidence="6" type="ORF">DES45_102170</name>
</gene>
<dbReference type="PANTHER" id="PTHR43065:SF49">
    <property type="entry name" value="HISTIDINE KINASE"/>
    <property type="match status" value="1"/>
</dbReference>
<feature type="transmembrane region" description="Helical" evidence="4">
    <location>
        <begin position="285"/>
        <end position="307"/>
    </location>
</feature>
<keyword evidence="7" id="KW-1185">Reference proteome</keyword>
<evidence type="ECO:0000256" key="2">
    <source>
        <dbReference type="ARBA" id="ARBA00012438"/>
    </source>
</evidence>